<evidence type="ECO:0000313" key="3">
    <source>
        <dbReference type="Proteomes" id="UP000008914"/>
    </source>
</evidence>
<feature type="domain" description="Beta-lactamase class A catalytic" evidence="1">
    <location>
        <begin position="17"/>
        <end position="216"/>
    </location>
</feature>
<dbReference type="EMBL" id="CP002343">
    <property type="protein sequence ID" value="ADU47037.1"/>
    <property type="molecule type" value="Genomic_DNA"/>
</dbReference>
<reference evidence="2 3" key="1">
    <citation type="journal article" date="2010" name="Stand. Genomic Sci.">
        <title>Complete genome sequence of Intrasporangium calvum type strain (7 KIP).</title>
        <authorList>
            <person name="Del Rio T.G."/>
            <person name="Chertkov O."/>
            <person name="Yasawong M."/>
            <person name="Lucas S."/>
            <person name="Deshpande S."/>
            <person name="Cheng J.F."/>
            <person name="Detter C."/>
            <person name="Tapia R."/>
            <person name="Han C."/>
            <person name="Goodwin L."/>
            <person name="Pitluck S."/>
            <person name="Liolios K."/>
            <person name="Ivanova N."/>
            <person name="Mavromatis K."/>
            <person name="Pati A."/>
            <person name="Chen A."/>
            <person name="Palaniappan K."/>
            <person name="Land M."/>
            <person name="Hauser L."/>
            <person name="Chang Y.J."/>
            <person name="Jeffries C.D."/>
            <person name="Rohde M."/>
            <person name="Pukall R."/>
            <person name="Sikorski J."/>
            <person name="Goker M."/>
            <person name="Woyke T."/>
            <person name="Bristow J."/>
            <person name="Eisen J.A."/>
            <person name="Markowitz V."/>
            <person name="Hugenholtz P."/>
            <person name="Kyrpides N.C."/>
            <person name="Klenk H.P."/>
            <person name="Lapidus A."/>
        </authorList>
    </citation>
    <scope>NUCLEOTIDE SEQUENCE [LARGE SCALE GENOMIC DNA]</scope>
    <source>
        <strain evidence="3">ATCC 23552 / DSM 43043 / JCM 3097 / NBRC 12989 / 7 KIP</strain>
    </source>
</reference>
<organism evidence="2 3">
    <name type="scientific">Intrasporangium calvum (strain ATCC 23552 / DSM 43043 / JCM 3097 / NBRC 12989 / NCIMB 10167 / NRRL B-3866 / 7 KIP)</name>
    <dbReference type="NCBI Taxonomy" id="710696"/>
    <lineage>
        <taxon>Bacteria</taxon>
        <taxon>Bacillati</taxon>
        <taxon>Actinomycetota</taxon>
        <taxon>Actinomycetes</taxon>
        <taxon>Micrococcales</taxon>
        <taxon>Intrasporangiaceae</taxon>
        <taxon>Intrasporangium</taxon>
    </lineage>
</organism>
<name>E6S8R8_INTC7</name>
<dbReference type="SUPFAM" id="SSF56601">
    <property type="entry name" value="beta-lactamase/transpeptidase-like"/>
    <property type="match status" value="1"/>
</dbReference>
<proteinExistence type="predicted"/>
<dbReference type="GO" id="GO:0008800">
    <property type="term" value="F:beta-lactamase activity"/>
    <property type="evidence" value="ECO:0007669"/>
    <property type="project" value="InterPro"/>
</dbReference>
<keyword evidence="3" id="KW-1185">Reference proteome</keyword>
<dbReference type="GO" id="GO:0030655">
    <property type="term" value="P:beta-lactam antibiotic catabolic process"/>
    <property type="evidence" value="ECO:0007669"/>
    <property type="project" value="InterPro"/>
</dbReference>
<dbReference type="InterPro" id="IPR012338">
    <property type="entry name" value="Beta-lactam/transpept-like"/>
</dbReference>
<dbReference type="STRING" id="710696.Intca_0490"/>
<evidence type="ECO:0000259" key="1">
    <source>
        <dbReference type="Pfam" id="PF13354"/>
    </source>
</evidence>
<dbReference type="eggNOG" id="COG2367">
    <property type="taxonomic scope" value="Bacteria"/>
</dbReference>
<accession>E6S8R8</accession>
<dbReference type="InterPro" id="IPR045155">
    <property type="entry name" value="Beta-lactam_cat"/>
</dbReference>
<dbReference type="Pfam" id="PF13354">
    <property type="entry name" value="Beta-lactamase2"/>
    <property type="match status" value="1"/>
</dbReference>
<dbReference type="AlphaFoldDB" id="E6S8R8"/>
<evidence type="ECO:0000313" key="2">
    <source>
        <dbReference type="EMBL" id="ADU47037.1"/>
    </source>
</evidence>
<dbReference type="Proteomes" id="UP000008914">
    <property type="component" value="Chromosome"/>
</dbReference>
<dbReference type="Gene3D" id="3.40.710.10">
    <property type="entry name" value="DD-peptidase/beta-lactamase superfamily"/>
    <property type="match status" value="1"/>
</dbReference>
<gene>
    <name evidence="2" type="ordered locus">Intca_0490</name>
</gene>
<protein>
    <submittedName>
        <fullName evidence="2">Beta-lactamase related protein</fullName>
    </submittedName>
</protein>
<dbReference type="HOGENOM" id="CLU_073569_0_0_11"/>
<dbReference type="RefSeq" id="WP_013491358.1">
    <property type="nucleotide sequence ID" value="NC_014830.1"/>
</dbReference>
<sequence length="256" mass="26475">MPLSSPHAHVPLRTGAVGTLLLLLAAARRVADGAVDGGMLLRRTPEDVAGGSGIWRTLAVEALPLVDVAALVGAVRDNLATNVLLRHVGLSGVADSTASMGLMRTGLHDRVRAARGAADPESASSGTALELCWLAERLMRGSAMGGSADRLVRGWLSANVDQSMVGAAFVERFGVDPLAHHASLGGELAYWNTTGTEPGVRADIGAATWAGRTVAWTAIANWAPELDDKLGAEVLAGMRSVGDSVIDFLTRTGPSE</sequence>
<dbReference type="KEGG" id="ica:Intca_0490"/>